<dbReference type="EMBL" id="AP010968">
    <property type="protein sequence ID" value="BAJ27236.1"/>
    <property type="molecule type" value="Genomic_DNA"/>
</dbReference>
<evidence type="ECO:0000259" key="1">
    <source>
        <dbReference type="Pfam" id="PF21962"/>
    </source>
</evidence>
<protein>
    <recommendedName>
        <fullName evidence="1">DUF6924 domain-containing protein</fullName>
    </recommendedName>
</protein>
<dbReference type="InterPro" id="IPR053832">
    <property type="entry name" value="DUF6924"/>
</dbReference>
<evidence type="ECO:0000313" key="2">
    <source>
        <dbReference type="EMBL" id="BAJ27236.1"/>
    </source>
</evidence>
<sequence length="94" mass="10071">MRPPVADVGEHDALIDRTALAGPGHPLLAVTTLRPEDCAEPAWYEQETAYGTEFRAPAAAVEEINANLSIGNLGFEEFAAAAHRDPEGRYRPGA</sequence>
<dbReference type="Proteomes" id="UP000007076">
    <property type="component" value="Chromosome"/>
</dbReference>
<reference evidence="2 3" key="1">
    <citation type="journal article" date="2010" name="DNA Res.">
        <title>Genome sequence of Kitasatospora setae NBRC 14216T: an evolutionary snapshot of the family Streptomycetaceae.</title>
        <authorList>
            <person name="Ichikawa N."/>
            <person name="Oguchi A."/>
            <person name="Ikeda H."/>
            <person name="Ishikawa J."/>
            <person name="Kitani S."/>
            <person name="Watanabe Y."/>
            <person name="Nakamura S."/>
            <person name="Katano Y."/>
            <person name="Kishi E."/>
            <person name="Sasagawa M."/>
            <person name="Ankai A."/>
            <person name="Fukui S."/>
            <person name="Hashimoto Y."/>
            <person name="Kamata S."/>
            <person name="Otoguro M."/>
            <person name="Tanikawa S."/>
            <person name="Nihira T."/>
            <person name="Horinouchi S."/>
            <person name="Ohnishi Y."/>
            <person name="Hayakawa M."/>
            <person name="Kuzuyama T."/>
            <person name="Arisawa A."/>
            <person name="Nomoto F."/>
            <person name="Miura H."/>
            <person name="Takahashi Y."/>
            <person name="Fujita N."/>
        </authorList>
    </citation>
    <scope>NUCLEOTIDE SEQUENCE [LARGE SCALE GENOMIC DNA]</scope>
    <source>
        <strain evidence="3">ATCC 33774 / DSM 43861 / JCM 3304 / KCC A-0304 / NBRC 14216 / KM-6054</strain>
    </source>
</reference>
<dbReference type="AlphaFoldDB" id="E4N7Q5"/>
<name>E4N7Q5_KITSK</name>
<dbReference type="HOGENOM" id="CLU_2382302_0_0_11"/>
<dbReference type="Pfam" id="PF21962">
    <property type="entry name" value="DUF6924"/>
    <property type="match status" value="1"/>
</dbReference>
<proteinExistence type="predicted"/>
<dbReference type="STRING" id="452652.KSE_14080"/>
<organism evidence="2 3">
    <name type="scientific">Kitasatospora setae (strain ATCC 33774 / DSM 43861 / JCM 3304 / KCC A-0304 / NBRC 14216 / KM-6054)</name>
    <name type="common">Streptomyces setae</name>
    <dbReference type="NCBI Taxonomy" id="452652"/>
    <lineage>
        <taxon>Bacteria</taxon>
        <taxon>Bacillati</taxon>
        <taxon>Actinomycetota</taxon>
        <taxon>Actinomycetes</taxon>
        <taxon>Kitasatosporales</taxon>
        <taxon>Streptomycetaceae</taxon>
        <taxon>Kitasatospora</taxon>
    </lineage>
</organism>
<evidence type="ECO:0000313" key="3">
    <source>
        <dbReference type="Proteomes" id="UP000007076"/>
    </source>
</evidence>
<feature type="domain" description="DUF6924" evidence="1">
    <location>
        <begin position="13"/>
        <end position="91"/>
    </location>
</feature>
<accession>E4N7Q5</accession>
<keyword evidence="3" id="KW-1185">Reference proteome</keyword>
<dbReference type="RefSeq" id="WP_014134554.1">
    <property type="nucleotide sequence ID" value="NC_016109.1"/>
</dbReference>
<dbReference type="KEGG" id="ksk:KSE_14080"/>
<gene>
    <name evidence="2" type="ordered locus">KSE_14080</name>
</gene>
<dbReference type="PATRIC" id="fig|452652.3.peg.1404"/>